<evidence type="ECO:0000313" key="10">
    <source>
        <dbReference type="EMBL" id="KAE8144434.1"/>
    </source>
</evidence>
<evidence type="ECO:0000313" key="11">
    <source>
        <dbReference type="Proteomes" id="UP000325780"/>
    </source>
</evidence>
<feature type="region of interest" description="Disordered" evidence="8">
    <location>
        <begin position="44"/>
        <end position="100"/>
    </location>
</feature>
<dbReference type="PROSITE" id="PS51758">
    <property type="entry name" value="LETM1_RBD"/>
    <property type="match status" value="1"/>
</dbReference>
<evidence type="ECO:0000256" key="4">
    <source>
        <dbReference type="ARBA" id="ARBA00022989"/>
    </source>
</evidence>
<dbReference type="InterPro" id="IPR044202">
    <property type="entry name" value="LETM1/MDM38-like"/>
</dbReference>
<evidence type="ECO:0000256" key="2">
    <source>
        <dbReference type="ARBA" id="ARBA00022692"/>
    </source>
</evidence>
<protein>
    <recommendedName>
        <fullName evidence="9">Letm1 RBD domain-containing protein</fullName>
    </recommendedName>
</protein>
<sequence>MISSTCLYKRSLARSPSFLSTSLLHSTLQQHHIIYPTYRGYASRSSSPKTHSRPPSSAQPITSTVPSTSSIATTSLADDVNPPPSTRPADLNLPDQVSPSAATADKLKRYVTMGRAYLSFYKTGLKNVYHNYRASLPLRRSLGLTAYFPVSPPPAPPPSSVRGPKNGTAFHKAVESVNMSRSNFQLVRRAAYDVRRMIPFTLILIVCGEMTPLAVLAFGNAVTPYTCRVPRQLEKDRMQRLARKHAALVAHQAATGGSVTPPKTGSDQELDLLAKRYAHLDWVESASTDEILRACAVLNLVKTHVRPAGLASLYRARLRRYLEYLSLDDRLLRQGGGVAALEAAEVRIAVEERGGVGVAEGKEGWDAERDRRRWLEKWLERR</sequence>
<dbReference type="PANTHER" id="PTHR14009:SF6">
    <property type="entry name" value="LETM1 RBD DOMAIN-CONTAINING PROTEIN"/>
    <property type="match status" value="1"/>
</dbReference>
<comment type="subcellular location">
    <subcellularLocation>
        <location evidence="1">Mitochondrion inner membrane</location>
        <topology evidence="1">Single-pass membrane protein</topology>
    </subcellularLocation>
</comment>
<dbReference type="EMBL" id="ML742526">
    <property type="protein sequence ID" value="KAE8144434.1"/>
    <property type="molecule type" value="Genomic_DNA"/>
</dbReference>
<dbReference type="GO" id="GO:0030003">
    <property type="term" value="P:intracellular monoatomic cation homeostasis"/>
    <property type="evidence" value="ECO:0007669"/>
    <property type="project" value="TreeGrafter"/>
</dbReference>
<feature type="compositionally biased region" description="Low complexity" evidence="8">
    <location>
        <begin position="60"/>
        <end position="75"/>
    </location>
</feature>
<dbReference type="PANTHER" id="PTHR14009">
    <property type="entry name" value="LEUCINE ZIPPER-EF-HAND CONTAINING TRANSMEMBRANE PROTEIN"/>
    <property type="match status" value="1"/>
</dbReference>
<evidence type="ECO:0000256" key="8">
    <source>
        <dbReference type="SAM" id="MobiDB-lite"/>
    </source>
</evidence>
<gene>
    <name evidence="10" type="ORF">BDV25DRAFT_166862</name>
</gene>
<dbReference type="Proteomes" id="UP000325780">
    <property type="component" value="Unassembled WGS sequence"/>
</dbReference>
<dbReference type="InterPro" id="IPR033122">
    <property type="entry name" value="LETM1-like_RBD"/>
</dbReference>
<evidence type="ECO:0000259" key="9">
    <source>
        <dbReference type="PROSITE" id="PS51758"/>
    </source>
</evidence>
<evidence type="ECO:0000256" key="5">
    <source>
        <dbReference type="ARBA" id="ARBA00023128"/>
    </source>
</evidence>
<keyword evidence="4" id="KW-1133">Transmembrane helix</keyword>
<evidence type="ECO:0000256" key="3">
    <source>
        <dbReference type="ARBA" id="ARBA00022792"/>
    </source>
</evidence>
<keyword evidence="3" id="KW-0999">Mitochondrion inner membrane</keyword>
<keyword evidence="6" id="KW-0472">Membrane</keyword>
<feature type="domain" description="Letm1 RBD" evidence="9">
    <location>
        <begin position="207"/>
        <end position="382"/>
    </location>
</feature>
<proteinExistence type="predicted"/>
<evidence type="ECO:0000256" key="1">
    <source>
        <dbReference type="ARBA" id="ARBA00004434"/>
    </source>
</evidence>
<evidence type="ECO:0000256" key="7">
    <source>
        <dbReference type="PROSITE-ProRule" id="PRU01094"/>
    </source>
</evidence>
<keyword evidence="11" id="KW-1185">Reference proteome</keyword>
<dbReference type="AlphaFoldDB" id="A0A5N6TDH1"/>
<organism evidence="10 11">
    <name type="scientific">Aspergillus avenaceus</name>
    <dbReference type="NCBI Taxonomy" id="36643"/>
    <lineage>
        <taxon>Eukaryota</taxon>
        <taxon>Fungi</taxon>
        <taxon>Dikarya</taxon>
        <taxon>Ascomycota</taxon>
        <taxon>Pezizomycotina</taxon>
        <taxon>Eurotiomycetes</taxon>
        <taxon>Eurotiomycetidae</taxon>
        <taxon>Eurotiales</taxon>
        <taxon>Aspergillaceae</taxon>
        <taxon>Aspergillus</taxon>
        <taxon>Aspergillus subgen. Circumdati</taxon>
    </lineage>
</organism>
<dbReference type="GO" id="GO:0005743">
    <property type="term" value="C:mitochondrial inner membrane"/>
    <property type="evidence" value="ECO:0007669"/>
    <property type="project" value="UniProtKB-SubCell"/>
</dbReference>
<evidence type="ECO:0000256" key="6">
    <source>
        <dbReference type="ARBA" id="ARBA00023136"/>
    </source>
</evidence>
<dbReference type="GO" id="GO:0043022">
    <property type="term" value="F:ribosome binding"/>
    <property type="evidence" value="ECO:0007669"/>
    <property type="project" value="InterPro"/>
</dbReference>
<dbReference type="OrthoDB" id="73691at2759"/>
<feature type="compositionally biased region" description="Polar residues" evidence="8">
    <location>
        <begin position="44"/>
        <end position="59"/>
    </location>
</feature>
<keyword evidence="5 7" id="KW-0496">Mitochondrion</keyword>
<keyword evidence="2" id="KW-0812">Transmembrane</keyword>
<name>A0A5N6TDH1_ASPAV</name>
<reference evidence="10 11" key="1">
    <citation type="submission" date="2019-04" db="EMBL/GenBank/DDBJ databases">
        <title>Friends and foes A comparative genomics study of 23 Aspergillus species from section Flavi.</title>
        <authorList>
            <consortium name="DOE Joint Genome Institute"/>
            <person name="Kjaerbolling I."/>
            <person name="Vesth T."/>
            <person name="Frisvad J.C."/>
            <person name="Nybo J.L."/>
            <person name="Theobald S."/>
            <person name="Kildgaard S."/>
            <person name="Isbrandt T."/>
            <person name="Kuo A."/>
            <person name="Sato A."/>
            <person name="Lyhne E.K."/>
            <person name="Kogle M.E."/>
            <person name="Wiebenga A."/>
            <person name="Kun R.S."/>
            <person name="Lubbers R.J."/>
            <person name="Makela M.R."/>
            <person name="Barry K."/>
            <person name="Chovatia M."/>
            <person name="Clum A."/>
            <person name="Daum C."/>
            <person name="Haridas S."/>
            <person name="He G."/>
            <person name="LaButti K."/>
            <person name="Lipzen A."/>
            <person name="Mondo S."/>
            <person name="Riley R."/>
            <person name="Salamov A."/>
            <person name="Simmons B.A."/>
            <person name="Magnuson J.K."/>
            <person name="Henrissat B."/>
            <person name="Mortensen U.H."/>
            <person name="Larsen T.O."/>
            <person name="Devries R.P."/>
            <person name="Grigoriev I.V."/>
            <person name="Machida M."/>
            <person name="Baker S.E."/>
            <person name="Andersen M.R."/>
        </authorList>
    </citation>
    <scope>NUCLEOTIDE SEQUENCE [LARGE SCALE GENOMIC DNA]</scope>
    <source>
        <strain evidence="10 11">IBT 18842</strain>
    </source>
</reference>
<accession>A0A5N6TDH1</accession>